<dbReference type="GO" id="GO:0008897">
    <property type="term" value="F:holo-[acyl-carrier-protein] synthase activity"/>
    <property type="evidence" value="ECO:0007669"/>
    <property type="project" value="InterPro"/>
</dbReference>
<evidence type="ECO:0000313" key="3">
    <source>
        <dbReference type="EMBL" id="PQV49519.1"/>
    </source>
</evidence>
<gene>
    <name evidence="3" type="ORF">CLV33_103153</name>
</gene>
<dbReference type="EMBL" id="PVEO01000003">
    <property type="protein sequence ID" value="PQV49519.1"/>
    <property type="molecule type" value="Genomic_DNA"/>
</dbReference>
<dbReference type="Gene3D" id="3.90.470.20">
    <property type="entry name" value="4'-phosphopantetheinyl transferase domain"/>
    <property type="match status" value="1"/>
</dbReference>
<proteinExistence type="predicted"/>
<reference evidence="3 4" key="1">
    <citation type="submission" date="2018-02" db="EMBL/GenBank/DDBJ databases">
        <title>Genomic Encyclopedia of Archaeal and Bacterial Type Strains, Phase II (KMG-II): from individual species to whole genera.</title>
        <authorList>
            <person name="Goeker M."/>
        </authorList>
    </citation>
    <scope>NUCLEOTIDE SEQUENCE [LARGE SCALE GENOMIC DNA]</scope>
    <source>
        <strain evidence="3 4">DSM 21165</strain>
    </source>
</reference>
<evidence type="ECO:0000256" key="1">
    <source>
        <dbReference type="ARBA" id="ARBA00022679"/>
    </source>
</evidence>
<dbReference type="InterPro" id="IPR037143">
    <property type="entry name" value="4-PPantetheinyl_Trfase_dom_sf"/>
</dbReference>
<dbReference type="Proteomes" id="UP000251545">
    <property type="component" value="Unassembled WGS sequence"/>
</dbReference>
<keyword evidence="1 3" id="KW-0808">Transferase</keyword>
<evidence type="ECO:0000313" key="4">
    <source>
        <dbReference type="Proteomes" id="UP000251545"/>
    </source>
</evidence>
<organism evidence="3 4">
    <name type="scientific">Jejuia pallidilutea</name>
    <dbReference type="NCBI Taxonomy" id="504487"/>
    <lineage>
        <taxon>Bacteria</taxon>
        <taxon>Pseudomonadati</taxon>
        <taxon>Bacteroidota</taxon>
        <taxon>Flavobacteriia</taxon>
        <taxon>Flavobacteriales</taxon>
        <taxon>Flavobacteriaceae</taxon>
        <taxon>Jejuia</taxon>
    </lineage>
</organism>
<dbReference type="InterPro" id="IPR008278">
    <property type="entry name" value="4-PPantetheinyl_Trfase_dom"/>
</dbReference>
<dbReference type="SUPFAM" id="SSF56214">
    <property type="entry name" value="4'-phosphopantetheinyl transferase"/>
    <property type="match status" value="1"/>
</dbReference>
<accession>A0A362X4J4</accession>
<sequence length="187" mass="21292">MVGNDIVDINEAKSASNWQRPRFLEKLFTTKEQFTIRNAETPFLMVWQLWSMKEAAYKLYTQQHPSRFYNPKGFECSTEGAISMVRFKTFTCYVATQITPYYIISEARLDVQPITSKVIKFKNTTAKAQSKTIRNTVLKAAANVFGVSKTHLKISTSRHGVPSIHVKSKVQPLSLTHHGNYGAYAFC</sequence>
<evidence type="ECO:0000259" key="2">
    <source>
        <dbReference type="Pfam" id="PF01648"/>
    </source>
</evidence>
<comment type="caution">
    <text evidence="3">The sequence shown here is derived from an EMBL/GenBank/DDBJ whole genome shotgun (WGS) entry which is preliminary data.</text>
</comment>
<dbReference type="AlphaFoldDB" id="A0A362X4J4"/>
<feature type="domain" description="4'-phosphopantetheinyl transferase" evidence="2">
    <location>
        <begin position="2"/>
        <end position="78"/>
    </location>
</feature>
<name>A0A362X4J4_9FLAO</name>
<protein>
    <submittedName>
        <fullName evidence="3">4'-phosphopantetheinyl transferase superfamily protein</fullName>
    </submittedName>
</protein>
<dbReference type="GO" id="GO:0000287">
    <property type="term" value="F:magnesium ion binding"/>
    <property type="evidence" value="ECO:0007669"/>
    <property type="project" value="InterPro"/>
</dbReference>
<dbReference type="RefSeq" id="WP_105473269.1">
    <property type="nucleotide sequence ID" value="NZ_PVEO01000003.1"/>
</dbReference>
<dbReference type="Pfam" id="PF01648">
    <property type="entry name" value="ACPS"/>
    <property type="match status" value="1"/>
</dbReference>